<dbReference type="InterPro" id="IPR002372">
    <property type="entry name" value="PQQ_rpt_dom"/>
</dbReference>
<feature type="region of interest" description="Disordered" evidence="1">
    <location>
        <begin position="418"/>
        <end position="444"/>
    </location>
</feature>
<dbReference type="OrthoDB" id="9815737at2"/>
<feature type="signal peptide" evidence="2">
    <location>
        <begin position="1"/>
        <end position="26"/>
    </location>
</feature>
<organism evidence="4 5">
    <name type="scientific">Limihaloglobus sulfuriphilus</name>
    <dbReference type="NCBI Taxonomy" id="1851148"/>
    <lineage>
        <taxon>Bacteria</taxon>
        <taxon>Pseudomonadati</taxon>
        <taxon>Planctomycetota</taxon>
        <taxon>Phycisphaerae</taxon>
        <taxon>Sedimentisphaerales</taxon>
        <taxon>Sedimentisphaeraceae</taxon>
        <taxon>Limihaloglobus</taxon>
    </lineage>
</organism>
<dbReference type="SMART" id="SM00564">
    <property type="entry name" value="PQQ"/>
    <property type="match status" value="8"/>
</dbReference>
<evidence type="ECO:0000259" key="3">
    <source>
        <dbReference type="Pfam" id="PF13360"/>
    </source>
</evidence>
<dbReference type="Proteomes" id="UP000188181">
    <property type="component" value="Chromosome"/>
</dbReference>
<dbReference type="PANTHER" id="PTHR34512:SF30">
    <property type="entry name" value="OUTER MEMBRANE PROTEIN ASSEMBLY FACTOR BAMB"/>
    <property type="match status" value="1"/>
</dbReference>
<protein>
    <submittedName>
        <fullName evidence="4">Quinohemoprotein alcohol dehydrogenase ADH-IIG</fullName>
        <ecNumber evidence="4">1.1.9.1</ecNumber>
    </submittedName>
</protein>
<dbReference type="GO" id="GO:0016491">
    <property type="term" value="F:oxidoreductase activity"/>
    <property type="evidence" value="ECO:0007669"/>
    <property type="project" value="UniProtKB-KW"/>
</dbReference>
<dbReference type="AlphaFoldDB" id="A0A1Q2MBD7"/>
<dbReference type="Gene3D" id="2.130.10.10">
    <property type="entry name" value="YVTN repeat-like/Quinoprotein amine dehydrogenase"/>
    <property type="match status" value="2"/>
</dbReference>
<name>A0A1Q2MBD7_9BACT</name>
<dbReference type="PANTHER" id="PTHR34512">
    <property type="entry name" value="CELL SURFACE PROTEIN"/>
    <property type="match status" value="1"/>
</dbReference>
<keyword evidence="4" id="KW-0560">Oxidoreductase</keyword>
<keyword evidence="5" id="KW-1185">Reference proteome</keyword>
<evidence type="ECO:0000313" key="5">
    <source>
        <dbReference type="Proteomes" id="UP000188181"/>
    </source>
</evidence>
<evidence type="ECO:0000256" key="1">
    <source>
        <dbReference type="SAM" id="MobiDB-lite"/>
    </source>
</evidence>
<dbReference type="InterPro" id="IPR015943">
    <property type="entry name" value="WD40/YVTN_repeat-like_dom_sf"/>
</dbReference>
<dbReference type="InterPro" id="IPR018391">
    <property type="entry name" value="PQQ_b-propeller_rpt"/>
</dbReference>
<dbReference type="RefSeq" id="WP_146682288.1">
    <property type="nucleotide sequence ID" value="NZ_CP019646.1"/>
</dbReference>
<dbReference type="InterPro" id="IPR011047">
    <property type="entry name" value="Quinoprotein_ADH-like_sf"/>
</dbReference>
<sequence precursor="true">MKNTLSAGKSAFLAVLLLCVCGLSFAADWPHWRGPDYNGISHESEWSPEKIKEDAAPLWKANIGTGFSTISVSRGKAYTFGNTGSKDIDESEHKDVVFCFDAATGKQIWTYSYPEPLDPKYYEGGTSATPTVSDDRVYTLSKTGDALCLEADTGKLIWQTNILEVTGAENTTWGLAGSPLIVGSMAVYNVGYQATALDKANGKLLWSPSDKPGGYATAVMSKLNGKEQLVNFGFDNVAGLETAYGEIIWTYPWKTRHDVNAADPIITGDRVFISSGYGTGCALLKVEGEKASKLWQNRNMRNKMNPSVLYEGHIYGVDEGGELRCINLETGEIIWAQGGFGMGSLMIADGKLIVLGEKGNLVIAEASADGFKQISGAQILSGSRCWSVPVLANGRIYARNAGGEMVCLDVAADEKDSPAASSAAETTDKPDWPQWRGHNRDGISKETGLMKKWPESGPEIIWSAKGLGKGYSTVSIAEGLIYTTGMIGKRGVLFAFDMDGKLAWKRNYGPEWDRSYESSRSTPTVNDGNVYVISGKGSIACFEAAKGEPLWAKNVFQDFEGEYGNWGIAESPLIVDDKVIVTPGGKKASVVALDKKTGRVIWASKSIDEKSAYCSPILVERGGRKVIITMLESLVGIDASNGEILWKHKHGKKDINPITPVYSDSMVYATSGYDDGGVMVELNDDGSSIKVKWEDETLDTHHGGVVLVDGYIYGSSWRGNSNGNWVCLEWDSGKVMYDHSWIGKGCLTYADGMLYCYEEKEGTVALVKAGPDKFEVVSSFKVTMGEDHHWAHPVICGGRLYIRHGDVLMVYNISEGL</sequence>
<feature type="domain" description="Pyrrolo-quinoline quinone repeat" evidence="3">
    <location>
        <begin position="94"/>
        <end position="337"/>
    </location>
</feature>
<dbReference type="STRING" id="1851148.SMSP2_00328"/>
<evidence type="ECO:0000256" key="2">
    <source>
        <dbReference type="SAM" id="SignalP"/>
    </source>
</evidence>
<dbReference type="EMBL" id="CP019646">
    <property type="protein sequence ID" value="AQQ69991.1"/>
    <property type="molecule type" value="Genomic_DNA"/>
</dbReference>
<dbReference type="Pfam" id="PF13360">
    <property type="entry name" value="PQQ_2"/>
    <property type="match status" value="2"/>
</dbReference>
<feature type="chain" id="PRO_5012523945" evidence="2">
    <location>
        <begin position="27"/>
        <end position="817"/>
    </location>
</feature>
<keyword evidence="2" id="KW-0732">Signal</keyword>
<evidence type="ECO:0000313" key="4">
    <source>
        <dbReference type="EMBL" id="AQQ69991.1"/>
    </source>
</evidence>
<dbReference type="KEGG" id="pbas:SMSP2_00328"/>
<gene>
    <name evidence="4" type="primary">qgdA</name>
    <name evidence="4" type="ORF">SMSP2_00328</name>
</gene>
<proteinExistence type="predicted"/>
<dbReference type="SUPFAM" id="SSF50998">
    <property type="entry name" value="Quinoprotein alcohol dehydrogenase-like"/>
    <property type="match status" value="2"/>
</dbReference>
<dbReference type="EC" id="1.1.9.1" evidence="4"/>
<feature type="domain" description="Pyrrolo-quinoline quinone repeat" evidence="3">
    <location>
        <begin position="490"/>
        <end position="735"/>
    </location>
</feature>
<accession>A0A1Q2MBD7</accession>
<reference evidence="5" key="1">
    <citation type="submission" date="2017-02" db="EMBL/GenBank/DDBJ databases">
        <title>Comparative genomics and description of representatives of a novel lineage of planctomycetes thriving in anoxic sediments.</title>
        <authorList>
            <person name="Spring S."/>
            <person name="Bunk B."/>
            <person name="Sproer C."/>
        </authorList>
    </citation>
    <scope>NUCLEOTIDE SEQUENCE [LARGE SCALE GENOMIC DNA]</scope>
    <source>
        <strain evidence="5">SM-Chi-D1</strain>
    </source>
</reference>